<reference evidence="3 4" key="1">
    <citation type="submission" date="2019-02" db="EMBL/GenBank/DDBJ databases">
        <title>Polymorphobacter sp. isolated from the lake at the Tibet of China.</title>
        <authorList>
            <person name="Li A."/>
        </authorList>
    </citation>
    <scope>NUCLEOTIDE SEQUENCE [LARGE SCALE GENOMIC DNA]</scope>
    <source>
        <strain evidence="3 4">DJ1R-1</strain>
    </source>
</reference>
<organism evidence="3 4">
    <name type="scientific">Glacieibacterium arshaanense</name>
    <dbReference type="NCBI Taxonomy" id="2511025"/>
    <lineage>
        <taxon>Bacteria</taxon>
        <taxon>Pseudomonadati</taxon>
        <taxon>Pseudomonadota</taxon>
        <taxon>Alphaproteobacteria</taxon>
        <taxon>Sphingomonadales</taxon>
        <taxon>Sphingosinicellaceae</taxon>
        <taxon>Glacieibacterium</taxon>
    </lineage>
</organism>
<feature type="region of interest" description="Disordered" evidence="1">
    <location>
        <begin position="52"/>
        <end position="105"/>
    </location>
</feature>
<proteinExistence type="predicted"/>
<dbReference type="Proteomes" id="UP000297737">
    <property type="component" value="Unassembled WGS sequence"/>
</dbReference>
<gene>
    <name evidence="3" type="ORF">EUV02_11970</name>
</gene>
<accession>A0A4Y9EKG4</accession>
<keyword evidence="2" id="KW-0732">Signal</keyword>
<feature type="compositionally biased region" description="Basic and acidic residues" evidence="1">
    <location>
        <begin position="83"/>
        <end position="95"/>
    </location>
</feature>
<comment type="caution">
    <text evidence="3">The sequence shown here is derived from an EMBL/GenBank/DDBJ whole genome shotgun (WGS) entry which is preliminary data.</text>
</comment>
<evidence type="ECO:0008006" key="5">
    <source>
        <dbReference type="Google" id="ProtNLM"/>
    </source>
</evidence>
<evidence type="ECO:0000313" key="3">
    <source>
        <dbReference type="EMBL" id="TFU01029.1"/>
    </source>
</evidence>
<feature type="signal peptide" evidence="2">
    <location>
        <begin position="1"/>
        <end position="19"/>
    </location>
</feature>
<evidence type="ECO:0000256" key="2">
    <source>
        <dbReference type="SAM" id="SignalP"/>
    </source>
</evidence>
<evidence type="ECO:0000256" key="1">
    <source>
        <dbReference type="SAM" id="MobiDB-lite"/>
    </source>
</evidence>
<dbReference type="RefSeq" id="WP_135246533.1">
    <property type="nucleotide sequence ID" value="NZ_SIHO01000003.1"/>
</dbReference>
<protein>
    <recommendedName>
        <fullName evidence="5">Lipoprotein</fullName>
    </recommendedName>
</protein>
<dbReference type="AlphaFoldDB" id="A0A4Y9EKG4"/>
<feature type="chain" id="PRO_5021205687" description="Lipoprotein" evidence="2">
    <location>
        <begin position="20"/>
        <end position="105"/>
    </location>
</feature>
<sequence>MKRILMPSILLATAALTLASCQKKTEDVQADAVRNDTQATAAAVDDRADTIEANGKADASMTKNATENQADALHNQADAIENNGEKRADAIEDGKVPPAPVTPKP</sequence>
<keyword evidence="4" id="KW-1185">Reference proteome</keyword>
<evidence type="ECO:0000313" key="4">
    <source>
        <dbReference type="Proteomes" id="UP000297737"/>
    </source>
</evidence>
<name>A0A4Y9EKG4_9SPHN</name>
<dbReference type="PROSITE" id="PS51257">
    <property type="entry name" value="PROKAR_LIPOPROTEIN"/>
    <property type="match status" value="1"/>
</dbReference>
<dbReference type="EMBL" id="SIHO01000003">
    <property type="protein sequence ID" value="TFU01029.1"/>
    <property type="molecule type" value="Genomic_DNA"/>
</dbReference>